<evidence type="ECO:0000313" key="2">
    <source>
        <dbReference type="EMBL" id="EQC31695.1"/>
    </source>
</evidence>
<accession>T0QDN0</accession>
<dbReference type="GeneID" id="19951585"/>
<evidence type="ECO:0000256" key="1">
    <source>
        <dbReference type="SAM" id="MobiDB-lite"/>
    </source>
</evidence>
<protein>
    <recommendedName>
        <fullName evidence="4">Ankyrin repeat-containing domain</fullName>
    </recommendedName>
</protein>
<evidence type="ECO:0008006" key="4">
    <source>
        <dbReference type="Google" id="ProtNLM"/>
    </source>
</evidence>
<reference evidence="2 3" key="1">
    <citation type="submission" date="2012-04" db="EMBL/GenBank/DDBJ databases">
        <title>The Genome Sequence of Saprolegnia declina VS20.</title>
        <authorList>
            <consortium name="The Broad Institute Genome Sequencing Platform"/>
            <person name="Russ C."/>
            <person name="Nusbaum C."/>
            <person name="Tyler B."/>
            <person name="van West P."/>
            <person name="Dieguez-Uribeondo J."/>
            <person name="de Bruijn I."/>
            <person name="Tripathy S."/>
            <person name="Jiang R."/>
            <person name="Young S.K."/>
            <person name="Zeng Q."/>
            <person name="Gargeya S."/>
            <person name="Fitzgerald M."/>
            <person name="Haas B."/>
            <person name="Abouelleil A."/>
            <person name="Alvarado L."/>
            <person name="Arachchi H.M."/>
            <person name="Berlin A."/>
            <person name="Chapman S.B."/>
            <person name="Goldberg J."/>
            <person name="Griggs A."/>
            <person name="Gujja S."/>
            <person name="Hansen M."/>
            <person name="Howarth C."/>
            <person name="Imamovic A."/>
            <person name="Larimer J."/>
            <person name="McCowen C."/>
            <person name="Montmayeur A."/>
            <person name="Murphy C."/>
            <person name="Neiman D."/>
            <person name="Pearson M."/>
            <person name="Priest M."/>
            <person name="Roberts A."/>
            <person name="Saif S."/>
            <person name="Shea T."/>
            <person name="Sisk P."/>
            <person name="Sykes S."/>
            <person name="Wortman J."/>
            <person name="Nusbaum C."/>
            <person name="Birren B."/>
        </authorList>
    </citation>
    <scope>NUCLEOTIDE SEQUENCE [LARGE SCALE GENOMIC DNA]</scope>
    <source>
        <strain evidence="2 3">VS20</strain>
    </source>
</reference>
<gene>
    <name evidence="2" type="ORF">SDRG_10858</name>
</gene>
<dbReference type="EMBL" id="JH767168">
    <property type="protein sequence ID" value="EQC31695.1"/>
    <property type="molecule type" value="Genomic_DNA"/>
</dbReference>
<dbReference type="RefSeq" id="XP_008615094.1">
    <property type="nucleotide sequence ID" value="XM_008616872.1"/>
</dbReference>
<dbReference type="InterPro" id="IPR052050">
    <property type="entry name" value="SecEffector_AnkRepeat"/>
</dbReference>
<dbReference type="PANTHER" id="PTHR46586">
    <property type="entry name" value="ANKYRIN REPEAT-CONTAINING PROTEIN"/>
    <property type="match status" value="1"/>
</dbReference>
<dbReference type="PANTHER" id="PTHR46586:SF3">
    <property type="entry name" value="ANKYRIN REPEAT-CONTAINING PROTEIN"/>
    <property type="match status" value="1"/>
</dbReference>
<dbReference type="Proteomes" id="UP000030762">
    <property type="component" value="Unassembled WGS sequence"/>
</dbReference>
<feature type="region of interest" description="Disordered" evidence="1">
    <location>
        <begin position="291"/>
        <end position="328"/>
    </location>
</feature>
<dbReference type="InParanoid" id="T0QDN0"/>
<sequence length="328" mass="37464">MPTGFTDVLQSDDLLPLIARFSNGVTQDVCALRRACRGYSVAPGRAPYAAFQALFEPWFARRGTLELHQLCQVHLFVYALDFAHMEVLRWFAAEHRITSELYFQGWQLEFPTASTNHCPDLAMPHYKTVGSSAIYTHFYTVRNAAIRNHVDILRLSLNLRCDMRFVWEEACRHGHLAVVEFAQREEVSGWLSRYVNVAALNGHLHLIKFFHEHDYNGFNKATIEAAVQSGNLALDAMCQAAASSKLNILRWLVTQRNASQHMHKVLETAGINRCEHVLAYLWHGHGMQLTPQSSARVSRRRQREHDEQPSPAQSTREASLRVKRCANK</sequence>
<proteinExistence type="predicted"/>
<name>T0QDN0_SAPDV</name>
<dbReference type="OrthoDB" id="60283at2759"/>
<evidence type="ECO:0000313" key="3">
    <source>
        <dbReference type="Proteomes" id="UP000030762"/>
    </source>
</evidence>
<dbReference type="AlphaFoldDB" id="T0QDN0"/>
<dbReference type="VEuPathDB" id="FungiDB:SDRG_10858"/>
<keyword evidence="3" id="KW-1185">Reference proteome</keyword>
<organism evidence="2 3">
    <name type="scientific">Saprolegnia diclina (strain VS20)</name>
    <dbReference type="NCBI Taxonomy" id="1156394"/>
    <lineage>
        <taxon>Eukaryota</taxon>
        <taxon>Sar</taxon>
        <taxon>Stramenopiles</taxon>
        <taxon>Oomycota</taxon>
        <taxon>Saprolegniomycetes</taxon>
        <taxon>Saprolegniales</taxon>
        <taxon>Saprolegniaceae</taxon>
        <taxon>Saprolegnia</taxon>
    </lineage>
</organism>
<dbReference type="OMA" id="AEHRITS"/>